<evidence type="ECO:0000313" key="1">
    <source>
        <dbReference type="EMBL" id="EWY85440.1"/>
    </source>
</evidence>
<name>W9HWT5_FUSOX</name>
<sequence length="118" mass="13414">MASIRMGAYHVIFTVDSSFSMLLRLVPTPDNIFEINLRCRVAYPSIHGFFLDERSRFDNRERTEGQLAEFTSAGLRKSYQSPQAMTSGYQNYPIRKASLGPMTSRFAQLQDVSTVSVH</sequence>
<dbReference type="Proteomes" id="UP000030753">
    <property type="component" value="Unassembled WGS sequence"/>
</dbReference>
<protein>
    <submittedName>
        <fullName evidence="1">Uncharacterized protein</fullName>
    </submittedName>
</protein>
<dbReference type="AlphaFoldDB" id="W9HWT5"/>
<accession>W9HWT5</accession>
<reference evidence="1 2" key="1">
    <citation type="submission" date="2011-06" db="EMBL/GenBank/DDBJ databases">
        <title>The Genome Sequence of Fusarium oxysporum FOSC 3-a.</title>
        <authorList>
            <consortium name="The Broad Institute Genome Sequencing Platform"/>
            <person name="Ma L.-J."/>
            <person name="Gale L.R."/>
            <person name="Schwartz D.C."/>
            <person name="Zhou S."/>
            <person name="Corby-Kistler H."/>
            <person name="Young S.K."/>
            <person name="Zeng Q."/>
            <person name="Gargeya S."/>
            <person name="Fitzgerald M."/>
            <person name="Haas B."/>
            <person name="Abouelleil A."/>
            <person name="Alvarado L."/>
            <person name="Arachchi H.M."/>
            <person name="Berlin A."/>
            <person name="Brown A."/>
            <person name="Chapman S.B."/>
            <person name="Chen Z."/>
            <person name="Dunbar C."/>
            <person name="Freedman E."/>
            <person name="Gearin G."/>
            <person name="Gellesch M."/>
            <person name="Goldberg J."/>
            <person name="Griggs A."/>
            <person name="Gujja S."/>
            <person name="Heiman D."/>
            <person name="Howarth C."/>
            <person name="Larson L."/>
            <person name="Lui A."/>
            <person name="MacDonald P.J.P."/>
            <person name="Mehta T."/>
            <person name="Montmayeur A."/>
            <person name="Murphy C."/>
            <person name="Neiman D."/>
            <person name="Pearson M."/>
            <person name="Priest M."/>
            <person name="Roberts A."/>
            <person name="Saif S."/>
            <person name="Shea T."/>
            <person name="Shenoy N."/>
            <person name="Sisk P."/>
            <person name="Stolte C."/>
            <person name="Sykes S."/>
            <person name="Wortman J."/>
            <person name="Nusbaum C."/>
            <person name="Birren B."/>
        </authorList>
    </citation>
    <scope>NUCLEOTIDE SEQUENCE [LARGE SCALE GENOMIC DNA]</scope>
    <source>
        <strain evidence="2">FOSC 3-a</strain>
    </source>
</reference>
<gene>
    <name evidence="1" type="ORF">FOYG_12613</name>
</gene>
<evidence type="ECO:0000313" key="2">
    <source>
        <dbReference type="Proteomes" id="UP000030753"/>
    </source>
</evidence>
<organism evidence="1 2">
    <name type="scientific">Fusarium oxysporum NRRL 32931</name>
    <dbReference type="NCBI Taxonomy" id="660029"/>
    <lineage>
        <taxon>Eukaryota</taxon>
        <taxon>Fungi</taxon>
        <taxon>Dikarya</taxon>
        <taxon>Ascomycota</taxon>
        <taxon>Pezizomycotina</taxon>
        <taxon>Sordariomycetes</taxon>
        <taxon>Hypocreomycetidae</taxon>
        <taxon>Hypocreales</taxon>
        <taxon>Nectriaceae</taxon>
        <taxon>Fusarium</taxon>
        <taxon>Fusarium oxysporum species complex</taxon>
    </lineage>
</organism>
<proteinExistence type="predicted"/>
<dbReference type="EMBL" id="JH717846">
    <property type="protein sequence ID" value="EWY85440.1"/>
    <property type="molecule type" value="Genomic_DNA"/>
</dbReference>
<dbReference type="HOGENOM" id="CLU_2073234_0_0_1"/>